<evidence type="ECO:0000256" key="3">
    <source>
        <dbReference type="ARBA" id="ARBA00022475"/>
    </source>
</evidence>
<comment type="similarity">
    <text evidence="7">Belongs to the binding-protein-dependent transport system permease family.</text>
</comment>
<feature type="transmembrane region" description="Helical" evidence="7">
    <location>
        <begin position="12"/>
        <end position="34"/>
    </location>
</feature>
<name>A0A1M7FR84_9FIRM</name>
<dbReference type="GO" id="GO:0005886">
    <property type="term" value="C:plasma membrane"/>
    <property type="evidence" value="ECO:0007669"/>
    <property type="project" value="UniProtKB-SubCell"/>
</dbReference>
<dbReference type="Pfam" id="PF00528">
    <property type="entry name" value="BPD_transp_1"/>
    <property type="match status" value="1"/>
</dbReference>
<feature type="transmembrane region" description="Helical" evidence="7">
    <location>
        <begin position="124"/>
        <end position="146"/>
    </location>
</feature>
<sequence>MRDRKSTIHKKHIFTYILLILSCLLIWIPIYMVLSGCLMRGEELTEYIGVVLDQGKGYVSWPLVPLYPTLKSFVELLFDAPQFFVMFWNSCKQVLPAVLGQFFVAVPAAWSFARYRFPCKNILFYIYIVLMILPFQVTIVSSYLVLNKLHVLDTHLAIILPAIFSTFPVFIMTKFFKGIPEEMLEAARLDGAGEGYIFFHIGIPLGNAGIISALILSFIELWNCIEQPLTFLRDKSYWPLSLYLPQISADNLGVSFIASLIMMLPAVLIFLKGQEYLEQGIVASGIKQ</sequence>
<feature type="transmembrane region" description="Helical" evidence="7">
    <location>
        <begin position="94"/>
        <end position="112"/>
    </location>
</feature>
<gene>
    <name evidence="9" type="ORF">SAMN02746066_00596</name>
</gene>
<feature type="domain" description="ABC transmembrane type-1" evidence="8">
    <location>
        <begin position="87"/>
        <end position="273"/>
    </location>
</feature>
<evidence type="ECO:0000256" key="6">
    <source>
        <dbReference type="ARBA" id="ARBA00023136"/>
    </source>
</evidence>
<evidence type="ECO:0000313" key="9">
    <source>
        <dbReference type="EMBL" id="SHM06445.1"/>
    </source>
</evidence>
<feature type="transmembrane region" description="Helical" evidence="7">
    <location>
        <begin position="252"/>
        <end position="271"/>
    </location>
</feature>
<dbReference type="PROSITE" id="PS51257">
    <property type="entry name" value="PROKAR_LIPOPROTEIN"/>
    <property type="match status" value="1"/>
</dbReference>
<dbReference type="Gene3D" id="1.10.3720.10">
    <property type="entry name" value="MetI-like"/>
    <property type="match status" value="1"/>
</dbReference>
<proteinExistence type="inferred from homology"/>
<evidence type="ECO:0000256" key="1">
    <source>
        <dbReference type="ARBA" id="ARBA00004651"/>
    </source>
</evidence>
<evidence type="ECO:0000259" key="8">
    <source>
        <dbReference type="PROSITE" id="PS50928"/>
    </source>
</evidence>
<dbReference type="GO" id="GO:0055085">
    <property type="term" value="P:transmembrane transport"/>
    <property type="evidence" value="ECO:0007669"/>
    <property type="project" value="InterPro"/>
</dbReference>
<dbReference type="Proteomes" id="UP000184038">
    <property type="component" value="Unassembled WGS sequence"/>
</dbReference>
<evidence type="ECO:0000256" key="2">
    <source>
        <dbReference type="ARBA" id="ARBA00022448"/>
    </source>
</evidence>
<dbReference type="AlphaFoldDB" id="A0A1M7FR84"/>
<evidence type="ECO:0000313" key="10">
    <source>
        <dbReference type="Proteomes" id="UP000184038"/>
    </source>
</evidence>
<keyword evidence="10" id="KW-1185">Reference proteome</keyword>
<dbReference type="PROSITE" id="PS50928">
    <property type="entry name" value="ABC_TM1"/>
    <property type="match status" value="1"/>
</dbReference>
<keyword evidence="3" id="KW-1003">Cell membrane</keyword>
<accession>A0A1M7FR84</accession>
<protein>
    <submittedName>
        <fullName evidence="9">Carbohydrate ABC transporter membrane protein 2, CUT1 family</fullName>
    </submittedName>
</protein>
<comment type="subcellular location">
    <subcellularLocation>
        <location evidence="1 7">Cell membrane</location>
        <topology evidence="1 7">Multi-pass membrane protein</topology>
    </subcellularLocation>
</comment>
<feature type="transmembrane region" description="Helical" evidence="7">
    <location>
        <begin position="158"/>
        <end position="176"/>
    </location>
</feature>
<dbReference type="InterPro" id="IPR035906">
    <property type="entry name" value="MetI-like_sf"/>
</dbReference>
<dbReference type="SUPFAM" id="SSF161098">
    <property type="entry name" value="MetI-like"/>
    <property type="match status" value="1"/>
</dbReference>
<evidence type="ECO:0000256" key="7">
    <source>
        <dbReference type="RuleBase" id="RU363032"/>
    </source>
</evidence>
<organism evidence="9 10">
    <name type="scientific">Anaerosporobacter mobilis DSM 15930</name>
    <dbReference type="NCBI Taxonomy" id="1120996"/>
    <lineage>
        <taxon>Bacteria</taxon>
        <taxon>Bacillati</taxon>
        <taxon>Bacillota</taxon>
        <taxon>Clostridia</taxon>
        <taxon>Lachnospirales</taxon>
        <taxon>Lachnospiraceae</taxon>
        <taxon>Anaerosporobacter</taxon>
    </lineage>
</organism>
<dbReference type="STRING" id="1120996.SAMN02746066_00596"/>
<dbReference type="PANTHER" id="PTHR43744">
    <property type="entry name" value="ABC TRANSPORTER PERMEASE PROTEIN MG189-RELATED-RELATED"/>
    <property type="match status" value="1"/>
</dbReference>
<feature type="transmembrane region" description="Helical" evidence="7">
    <location>
        <begin position="197"/>
        <end position="219"/>
    </location>
</feature>
<dbReference type="InterPro" id="IPR000515">
    <property type="entry name" value="MetI-like"/>
</dbReference>
<keyword evidence="6 7" id="KW-0472">Membrane</keyword>
<keyword evidence="4 7" id="KW-0812">Transmembrane</keyword>
<keyword evidence="2 7" id="KW-0813">Transport</keyword>
<dbReference type="EMBL" id="FRCP01000006">
    <property type="protein sequence ID" value="SHM06445.1"/>
    <property type="molecule type" value="Genomic_DNA"/>
</dbReference>
<dbReference type="CDD" id="cd06261">
    <property type="entry name" value="TM_PBP2"/>
    <property type="match status" value="1"/>
</dbReference>
<evidence type="ECO:0000256" key="4">
    <source>
        <dbReference type="ARBA" id="ARBA00022692"/>
    </source>
</evidence>
<dbReference type="PANTHER" id="PTHR43744:SF8">
    <property type="entry name" value="SN-GLYCEROL-3-PHOSPHATE TRANSPORT SYSTEM PERMEASE PROTEIN UGPE"/>
    <property type="match status" value="1"/>
</dbReference>
<keyword evidence="5 7" id="KW-1133">Transmembrane helix</keyword>
<evidence type="ECO:0000256" key="5">
    <source>
        <dbReference type="ARBA" id="ARBA00022989"/>
    </source>
</evidence>
<reference evidence="9 10" key="1">
    <citation type="submission" date="2016-11" db="EMBL/GenBank/DDBJ databases">
        <authorList>
            <person name="Jaros S."/>
            <person name="Januszkiewicz K."/>
            <person name="Wedrychowicz H."/>
        </authorList>
    </citation>
    <scope>NUCLEOTIDE SEQUENCE [LARGE SCALE GENOMIC DNA]</scope>
    <source>
        <strain evidence="9 10">DSM 15930</strain>
    </source>
</reference>